<keyword evidence="3" id="KW-1185">Reference proteome</keyword>
<sequence>MNAVGERLREERERLSLNQEAFGHLGGVNRNTQAKYEKAERNPDSAYLIGLSAAGVDLLYVLTGRRLPPPEESLGTDETELLNSFRKLTLADKAAVLRLTAALAETTGTTNS</sequence>
<evidence type="ECO:0000259" key="1">
    <source>
        <dbReference type="PROSITE" id="PS50943"/>
    </source>
</evidence>
<dbReference type="PROSITE" id="PS50943">
    <property type="entry name" value="HTH_CROC1"/>
    <property type="match status" value="1"/>
</dbReference>
<feature type="domain" description="HTH cro/C1-type" evidence="1">
    <location>
        <begin position="8"/>
        <end position="61"/>
    </location>
</feature>
<proteinExistence type="predicted"/>
<name>A0A396S209_9PSED</name>
<dbReference type="GO" id="GO:0003677">
    <property type="term" value="F:DNA binding"/>
    <property type="evidence" value="ECO:0007669"/>
    <property type="project" value="InterPro"/>
</dbReference>
<dbReference type="Proteomes" id="UP000265745">
    <property type="component" value="Unassembled WGS sequence"/>
</dbReference>
<dbReference type="InterPro" id="IPR001387">
    <property type="entry name" value="Cro/C1-type_HTH"/>
</dbReference>
<dbReference type="Gene3D" id="1.10.260.40">
    <property type="entry name" value="lambda repressor-like DNA-binding domains"/>
    <property type="match status" value="1"/>
</dbReference>
<reference evidence="2 3" key="1">
    <citation type="submission" date="2018-06" db="EMBL/GenBank/DDBJ databases">
        <title>Pseudomonas jilinensis sp. nov., isolated from the production water of Jilin Oilfield in China.</title>
        <authorList>
            <person name="Wang J."/>
        </authorList>
    </citation>
    <scope>NUCLEOTIDE SEQUENCE [LARGE SCALE GENOMIC DNA]</scope>
    <source>
        <strain evidence="2 3">JS15-10A1</strain>
    </source>
</reference>
<dbReference type="SMART" id="SM00530">
    <property type="entry name" value="HTH_XRE"/>
    <property type="match status" value="1"/>
</dbReference>
<evidence type="ECO:0000313" key="2">
    <source>
        <dbReference type="EMBL" id="RHW21712.1"/>
    </source>
</evidence>
<accession>A0A396S209</accession>
<organism evidence="2 3">
    <name type="scientific">Pseudomonas jilinensis</name>
    <dbReference type="NCBI Taxonomy" id="2078689"/>
    <lineage>
        <taxon>Bacteria</taxon>
        <taxon>Pseudomonadati</taxon>
        <taxon>Pseudomonadota</taxon>
        <taxon>Gammaproteobacteria</taxon>
        <taxon>Pseudomonadales</taxon>
        <taxon>Pseudomonadaceae</taxon>
        <taxon>Pseudomonas</taxon>
    </lineage>
</organism>
<dbReference type="SUPFAM" id="SSF47413">
    <property type="entry name" value="lambda repressor-like DNA-binding domains"/>
    <property type="match status" value="1"/>
</dbReference>
<protein>
    <submittedName>
        <fullName evidence="2">Transcriptional regulator</fullName>
    </submittedName>
</protein>
<dbReference type="OrthoDB" id="3196789at2"/>
<dbReference type="AlphaFoldDB" id="A0A396S209"/>
<dbReference type="EMBL" id="QJSA01000005">
    <property type="protein sequence ID" value="RHW21712.1"/>
    <property type="molecule type" value="Genomic_DNA"/>
</dbReference>
<comment type="caution">
    <text evidence="2">The sequence shown here is derived from an EMBL/GenBank/DDBJ whole genome shotgun (WGS) entry which is preliminary data.</text>
</comment>
<gene>
    <name evidence="2" type="ORF">C2846_07105</name>
</gene>
<dbReference type="InterPro" id="IPR010982">
    <property type="entry name" value="Lambda_DNA-bd_dom_sf"/>
</dbReference>
<evidence type="ECO:0000313" key="3">
    <source>
        <dbReference type="Proteomes" id="UP000265745"/>
    </source>
</evidence>